<proteinExistence type="predicted"/>
<keyword evidence="2" id="KW-1185">Reference proteome</keyword>
<dbReference type="EMBL" id="LMWV01000028">
    <property type="protein sequence ID" value="KUN61148.1"/>
    <property type="molecule type" value="Genomic_DNA"/>
</dbReference>
<gene>
    <name evidence="1" type="ORF">AQJ54_34010</name>
</gene>
<name>A0A101RT45_9ACTN</name>
<dbReference type="Proteomes" id="UP000054375">
    <property type="component" value="Unassembled WGS sequence"/>
</dbReference>
<protein>
    <submittedName>
        <fullName evidence="1">Uncharacterized protein</fullName>
    </submittedName>
</protein>
<evidence type="ECO:0000313" key="2">
    <source>
        <dbReference type="Proteomes" id="UP000054375"/>
    </source>
</evidence>
<reference evidence="1 2" key="1">
    <citation type="submission" date="2015-10" db="EMBL/GenBank/DDBJ databases">
        <title>Draft genome sequence of Streptomyces griseorubiginosus DSM 40469, type strain for the species Streptomyces griseorubiginosus.</title>
        <authorList>
            <person name="Ruckert C."/>
            <person name="Winkler A."/>
            <person name="Kalinowski J."/>
            <person name="Kampfer P."/>
            <person name="Glaeser S."/>
        </authorList>
    </citation>
    <scope>NUCLEOTIDE SEQUENCE [LARGE SCALE GENOMIC DNA]</scope>
    <source>
        <strain evidence="1 2">DSM 40469</strain>
    </source>
</reference>
<accession>A0A101RT45</accession>
<sequence length="120" mass="12312">MNDDANRGDVQIGDVVNIHGGSGHIGIVKNHNQNLNNGPVHQQVEFQDLIRAVESLRGRVSADDREVLDGALDAIGTGEPVQPGVLRRALTSIAGVAAVVGDIGVPVGAAVQKVLALLGG</sequence>
<dbReference type="AlphaFoldDB" id="A0A101RT45"/>
<comment type="caution">
    <text evidence="1">The sequence shown here is derived from an EMBL/GenBank/DDBJ whole genome shotgun (WGS) entry which is preliminary data.</text>
</comment>
<dbReference type="RefSeq" id="WP_062243952.1">
    <property type="nucleotide sequence ID" value="NZ_JBEOZZ010000001.1"/>
</dbReference>
<evidence type="ECO:0000313" key="1">
    <source>
        <dbReference type="EMBL" id="KUN61148.1"/>
    </source>
</evidence>
<organism evidence="1 2">
    <name type="scientific">Streptomyces griseorubiginosus</name>
    <dbReference type="NCBI Taxonomy" id="67304"/>
    <lineage>
        <taxon>Bacteria</taxon>
        <taxon>Bacillati</taxon>
        <taxon>Actinomycetota</taxon>
        <taxon>Actinomycetes</taxon>
        <taxon>Kitasatosporales</taxon>
        <taxon>Streptomycetaceae</taxon>
        <taxon>Streptomyces</taxon>
    </lineage>
</organism>